<dbReference type="EMBL" id="BRVO01000001">
    <property type="protein sequence ID" value="GLB48724.1"/>
    <property type="molecule type" value="Genomic_DNA"/>
</dbReference>
<accession>A0ABQ5MH29</accession>
<protein>
    <submittedName>
        <fullName evidence="8">Oxygen regulatory protein NreC</fullName>
    </submittedName>
</protein>
<evidence type="ECO:0000313" key="8">
    <source>
        <dbReference type="EMBL" id="GLB48724.1"/>
    </source>
</evidence>
<feature type="modified residue" description="4-aspartylphosphate" evidence="5">
    <location>
        <position position="54"/>
    </location>
</feature>
<dbReference type="PROSITE" id="PS50110">
    <property type="entry name" value="RESPONSE_REGULATORY"/>
    <property type="match status" value="1"/>
</dbReference>
<evidence type="ECO:0000256" key="5">
    <source>
        <dbReference type="PROSITE-ProRule" id="PRU00169"/>
    </source>
</evidence>
<dbReference type="Gene3D" id="3.40.50.2300">
    <property type="match status" value="1"/>
</dbReference>
<gene>
    <name evidence="8" type="primary">nreC</name>
    <name evidence="8" type="ORF">Y10_10920</name>
</gene>
<name>A0ABQ5MH29_9FLAO</name>
<sequence length="203" mass="22702">MIRIVIAEDHQALIDGVKLSLEYENEISVVGEANDGEGLIELVAKLRPDMVITDIRMPKCDGITAAQRISEEYPDVKIIAFSMFDQPEAISQMKAAGASGYVMKNSSLKTLLNAIFTVNEGNQFFDDKIIIGAEKSDEKIILSKREKEILVLIGQGKTSSEIADVLFISKSTVDTHRRNILRKINVHGKTDLLRFAIERKYDF</sequence>
<dbReference type="CDD" id="cd06170">
    <property type="entry name" value="LuxR_C_like"/>
    <property type="match status" value="1"/>
</dbReference>
<dbReference type="CDD" id="cd17535">
    <property type="entry name" value="REC_NarL-like"/>
    <property type="match status" value="1"/>
</dbReference>
<dbReference type="InterPro" id="IPR016032">
    <property type="entry name" value="Sig_transdc_resp-reg_C-effctor"/>
</dbReference>
<dbReference type="PROSITE" id="PS00622">
    <property type="entry name" value="HTH_LUXR_1"/>
    <property type="match status" value="1"/>
</dbReference>
<dbReference type="PANTHER" id="PTHR43214:SF41">
    <property type="entry name" value="NITRATE_NITRITE RESPONSE REGULATOR PROTEIN NARP"/>
    <property type="match status" value="1"/>
</dbReference>
<evidence type="ECO:0000259" key="7">
    <source>
        <dbReference type="PROSITE" id="PS50110"/>
    </source>
</evidence>
<dbReference type="InterPro" id="IPR058245">
    <property type="entry name" value="NreC/VraR/RcsB-like_REC"/>
</dbReference>
<dbReference type="InterPro" id="IPR011006">
    <property type="entry name" value="CheY-like_superfamily"/>
</dbReference>
<dbReference type="InterPro" id="IPR000792">
    <property type="entry name" value="Tscrpt_reg_LuxR_C"/>
</dbReference>
<proteinExistence type="predicted"/>
<dbReference type="InterPro" id="IPR001789">
    <property type="entry name" value="Sig_transdc_resp-reg_receiver"/>
</dbReference>
<feature type="domain" description="Response regulatory" evidence="7">
    <location>
        <begin position="3"/>
        <end position="119"/>
    </location>
</feature>
<dbReference type="PRINTS" id="PR00038">
    <property type="entry name" value="HTHLUXR"/>
</dbReference>
<dbReference type="Proteomes" id="UP001143543">
    <property type="component" value="Unassembled WGS sequence"/>
</dbReference>
<evidence type="ECO:0000313" key="9">
    <source>
        <dbReference type="Proteomes" id="UP001143543"/>
    </source>
</evidence>
<dbReference type="PROSITE" id="PS50043">
    <property type="entry name" value="HTH_LUXR_2"/>
    <property type="match status" value="1"/>
</dbReference>
<keyword evidence="9" id="KW-1185">Reference proteome</keyword>
<dbReference type="SUPFAM" id="SSF46894">
    <property type="entry name" value="C-terminal effector domain of the bipartite response regulators"/>
    <property type="match status" value="1"/>
</dbReference>
<evidence type="ECO:0000256" key="4">
    <source>
        <dbReference type="ARBA" id="ARBA00023163"/>
    </source>
</evidence>
<dbReference type="SUPFAM" id="SSF52172">
    <property type="entry name" value="CheY-like"/>
    <property type="match status" value="1"/>
</dbReference>
<feature type="domain" description="HTH luxR-type" evidence="6">
    <location>
        <begin position="135"/>
        <end position="200"/>
    </location>
</feature>
<evidence type="ECO:0000256" key="2">
    <source>
        <dbReference type="ARBA" id="ARBA00023015"/>
    </source>
</evidence>
<dbReference type="PANTHER" id="PTHR43214">
    <property type="entry name" value="TWO-COMPONENT RESPONSE REGULATOR"/>
    <property type="match status" value="1"/>
</dbReference>
<keyword evidence="3" id="KW-0238">DNA-binding</keyword>
<evidence type="ECO:0000259" key="6">
    <source>
        <dbReference type="PROSITE" id="PS50043"/>
    </source>
</evidence>
<evidence type="ECO:0000256" key="1">
    <source>
        <dbReference type="ARBA" id="ARBA00022553"/>
    </source>
</evidence>
<keyword evidence="4" id="KW-0804">Transcription</keyword>
<reference evidence="8" key="1">
    <citation type="submission" date="2022-07" db="EMBL/GenBank/DDBJ databases">
        <title>Taxonomy of Novel Oxalotrophic and Methylotrophic Bacteria.</title>
        <authorList>
            <person name="Sahin N."/>
            <person name="Tani A."/>
        </authorList>
    </citation>
    <scope>NUCLEOTIDE SEQUENCE</scope>
    <source>
        <strain evidence="8">Y10</strain>
    </source>
</reference>
<dbReference type="SMART" id="SM00448">
    <property type="entry name" value="REC"/>
    <property type="match status" value="1"/>
</dbReference>
<organism evidence="8 9">
    <name type="scientific">Neptunitalea lumnitzerae</name>
    <dbReference type="NCBI Taxonomy" id="2965509"/>
    <lineage>
        <taxon>Bacteria</taxon>
        <taxon>Pseudomonadati</taxon>
        <taxon>Bacteroidota</taxon>
        <taxon>Flavobacteriia</taxon>
        <taxon>Flavobacteriales</taxon>
        <taxon>Flavobacteriaceae</taxon>
        <taxon>Neptunitalea</taxon>
    </lineage>
</organism>
<evidence type="ECO:0000256" key="3">
    <source>
        <dbReference type="ARBA" id="ARBA00023125"/>
    </source>
</evidence>
<keyword evidence="1 5" id="KW-0597">Phosphoprotein</keyword>
<comment type="caution">
    <text evidence="8">The sequence shown here is derived from an EMBL/GenBank/DDBJ whole genome shotgun (WGS) entry which is preliminary data.</text>
</comment>
<dbReference type="InterPro" id="IPR039420">
    <property type="entry name" value="WalR-like"/>
</dbReference>
<dbReference type="Pfam" id="PF00196">
    <property type="entry name" value="GerE"/>
    <property type="match status" value="1"/>
</dbReference>
<dbReference type="Pfam" id="PF00072">
    <property type="entry name" value="Response_reg"/>
    <property type="match status" value="1"/>
</dbReference>
<dbReference type="RefSeq" id="WP_281764356.1">
    <property type="nucleotide sequence ID" value="NZ_BRVO01000001.1"/>
</dbReference>
<keyword evidence="2" id="KW-0805">Transcription regulation</keyword>
<dbReference type="SMART" id="SM00421">
    <property type="entry name" value="HTH_LUXR"/>
    <property type="match status" value="1"/>
</dbReference>